<evidence type="ECO:0000313" key="2">
    <source>
        <dbReference type="Proteomes" id="UP000837857"/>
    </source>
</evidence>
<name>A0ABN8I3U6_9NEOP</name>
<dbReference type="EMBL" id="OW152828">
    <property type="protein sequence ID" value="CAH2044716.1"/>
    <property type="molecule type" value="Genomic_DNA"/>
</dbReference>
<organism evidence="1 2">
    <name type="scientific">Iphiclides podalirius</name>
    <name type="common">scarce swallowtail</name>
    <dbReference type="NCBI Taxonomy" id="110791"/>
    <lineage>
        <taxon>Eukaryota</taxon>
        <taxon>Metazoa</taxon>
        <taxon>Ecdysozoa</taxon>
        <taxon>Arthropoda</taxon>
        <taxon>Hexapoda</taxon>
        <taxon>Insecta</taxon>
        <taxon>Pterygota</taxon>
        <taxon>Neoptera</taxon>
        <taxon>Endopterygota</taxon>
        <taxon>Lepidoptera</taxon>
        <taxon>Glossata</taxon>
        <taxon>Ditrysia</taxon>
        <taxon>Papilionoidea</taxon>
        <taxon>Papilionidae</taxon>
        <taxon>Papilioninae</taxon>
        <taxon>Iphiclides</taxon>
    </lineage>
</organism>
<accession>A0ABN8I3U6</accession>
<sequence>MRYRKRRARIILALDASVRALELGTALLGRQKRGSTWRGRRASSAPLSPRLPRPPRLLTCCRLHLSCSVRLANYARSIDPILSYISNSSYRTPFIKKRAANDAAACQLTQTSSRTAHARHESEQMIRVLSAAVRPRYEIFHQIARQLGLNREVAAGAATVLSPAGLYLTPRMPILCVGVSASDGIPSWPFKPLRRVSDGWGALGGPLSGLRAMTENSVSSLFI</sequence>
<feature type="non-terminal residue" evidence="1">
    <location>
        <position position="223"/>
    </location>
</feature>
<evidence type="ECO:0000313" key="1">
    <source>
        <dbReference type="EMBL" id="CAH2044716.1"/>
    </source>
</evidence>
<proteinExistence type="predicted"/>
<gene>
    <name evidence="1" type="ORF">IPOD504_LOCUS4753</name>
</gene>
<reference evidence="1" key="1">
    <citation type="submission" date="2022-03" db="EMBL/GenBank/DDBJ databases">
        <authorList>
            <person name="Martin H S."/>
        </authorList>
    </citation>
    <scope>NUCLEOTIDE SEQUENCE</scope>
</reference>
<keyword evidence="2" id="KW-1185">Reference proteome</keyword>
<dbReference type="Proteomes" id="UP000837857">
    <property type="component" value="Chromosome 16"/>
</dbReference>
<protein>
    <submittedName>
        <fullName evidence="1">Uncharacterized protein</fullName>
    </submittedName>
</protein>